<dbReference type="Proteomes" id="UP000050786">
    <property type="component" value="Unassembled WGS sequence"/>
</dbReference>
<keyword evidence="4" id="KW-1185">Reference proteome</keyword>
<feature type="signal peptide" evidence="2">
    <location>
        <begin position="1"/>
        <end position="20"/>
    </location>
</feature>
<dbReference type="AlphaFoldDB" id="A0A0N7LP16"/>
<evidence type="ECO:0000256" key="1">
    <source>
        <dbReference type="SAM" id="MobiDB-lite"/>
    </source>
</evidence>
<evidence type="ECO:0000313" key="3">
    <source>
        <dbReference type="EMBL" id="CUH43964.1"/>
    </source>
</evidence>
<reference evidence="4" key="1">
    <citation type="submission" date="2015-09" db="EMBL/GenBank/DDBJ databases">
        <authorList>
            <person name="Rodrigo-Torres L."/>
            <person name="Arahal D.R."/>
        </authorList>
    </citation>
    <scope>NUCLEOTIDE SEQUENCE [LARGE SCALE GENOMIC DNA]</scope>
    <source>
        <strain evidence="4">CECT 4293</strain>
    </source>
</reference>
<evidence type="ECO:0000313" key="4">
    <source>
        <dbReference type="Proteomes" id="UP000050786"/>
    </source>
</evidence>
<proteinExistence type="predicted"/>
<dbReference type="EMBL" id="CYPS01000043">
    <property type="protein sequence ID" value="CUH43964.1"/>
    <property type="molecule type" value="Genomic_DNA"/>
</dbReference>
<feature type="compositionally biased region" description="Low complexity" evidence="1">
    <location>
        <begin position="126"/>
        <end position="137"/>
    </location>
</feature>
<sequence>MLNFLKVSVSAIVLSTFVVAPVVTVLATDYAYAKNGNGKGEGNGGGKGDNGGGNGGGKGGNNGEKGAKRGWGSDKTLNGANTKSASKSRKSKSGSRLGRAVKEDFQALGRNLKQNGVKGLFKGNKARTTTTRTSKASVAQSPRPPSRKAKLLDDGTLAPRNLGKLNGAINSSVNAKLAHIANGQYAKGTGPVSLAAGLAVADANFNHVMGEDYDLSPEEVKEISAAYDYLDTAPMTLEEAEQVLADEASTPGTIAHEDLETAQAVKDAHDVTTDEDGNTIGQPTDDQLAAAEAVYDAEASLLGHYKGDFSEDKIVAEEQQDRVLGAVRASNPDEESVKSTLGISDDGSVYADGQEDDDVDGEPEEVDQTPGGEAEDEFASNG</sequence>
<accession>A0A0N7LP16</accession>
<feature type="compositionally biased region" description="Gly residues" evidence="1">
    <location>
        <begin position="37"/>
        <end position="63"/>
    </location>
</feature>
<feature type="chain" id="PRO_5006015451" evidence="2">
    <location>
        <begin position="21"/>
        <end position="382"/>
    </location>
</feature>
<keyword evidence="2" id="KW-0732">Signal</keyword>
<organism evidence="3 4">
    <name type="scientific">Ruegeria atlantica</name>
    <dbReference type="NCBI Taxonomy" id="81569"/>
    <lineage>
        <taxon>Bacteria</taxon>
        <taxon>Pseudomonadati</taxon>
        <taxon>Pseudomonadota</taxon>
        <taxon>Alphaproteobacteria</taxon>
        <taxon>Rhodobacterales</taxon>
        <taxon>Roseobacteraceae</taxon>
        <taxon>Ruegeria</taxon>
    </lineage>
</organism>
<feature type="compositionally biased region" description="Acidic residues" evidence="1">
    <location>
        <begin position="353"/>
        <end position="382"/>
    </location>
</feature>
<feature type="region of interest" description="Disordered" evidence="1">
    <location>
        <begin position="121"/>
        <end position="151"/>
    </location>
</feature>
<name>A0A0N7LP16_9RHOB</name>
<feature type="region of interest" description="Disordered" evidence="1">
    <location>
        <begin position="326"/>
        <end position="382"/>
    </location>
</feature>
<gene>
    <name evidence="3" type="ORF">RUM4293_02861</name>
</gene>
<feature type="region of interest" description="Disordered" evidence="1">
    <location>
        <begin position="36"/>
        <end position="98"/>
    </location>
</feature>
<dbReference type="RefSeq" id="WP_145975893.1">
    <property type="nucleotide sequence ID" value="NZ_CYPS01000043.1"/>
</dbReference>
<protein>
    <submittedName>
        <fullName evidence="3">Uncharacterized protein</fullName>
    </submittedName>
</protein>
<evidence type="ECO:0000256" key="2">
    <source>
        <dbReference type="SAM" id="SignalP"/>
    </source>
</evidence>